<dbReference type="AlphaFoldDB" id="A0A6J4TEA5"/>
<feature type="region of interest" description="Disordered" evidence="1">
    <location>
        <begin position="1"/>
        <end position="128"/>
    </location>
</feature>
<gene>
    <name evidence="2" type="ORF">AVDCRST_MAG45-2495</name>
</gene>
<feature type="compositionally biased region" description="Basic and acidic residues" evidence="1">
    <location>
        <begin position="83"/>
        <end position="92"/>
    </location>
</feature>
<organism evidence="2">
    <name type="scientific">uncultured Solirubrobacterales bacterium</name>
    <dbReference type="NCBI Taxonomy" id="768556"/>
    <lineage>
        <taxon>Bacteria</taxon>
        <taxon>Bacillati</taxon>
        <taxon>Actinomycetota</taxon>
        <taxon>Thermoleophilia</taxon>
        <taxon>Solirubrobacterales</taxon>
        <taxon>environmental samples</taxon>
    </lineage>
</organism>
<protein>
    <submittedName>
        <fullName evidence="2">Uncharacterized protein</fullName>
    </submittedName>
</protein>
<feature type="compositionally biased region" description="Basic residues" evidence="1">
    <location>
        <begin position="1"/>
        <end position="36"/>
    </location>
</feature>
<accession>A0A6J4TEA5</accession>
<reference evidence="2" key="1">
    <citation type="submission" date="2020-02" db="EMBL/GenBank/DDBJ databases">
        <authorList>
            <person name="Meier V. D."/>
        </authorList>
    </citation>
    <scope>NUCLEOTIDE SEQUENCE</scope>
    <source>
        <strain evidence="2">AVDCRST_MAG45</strain>
    </source>
</reference>
<name>A0A6J4TEA5_9ACTN</name>
<sequence>DRSRAGRSRRSSRGARRRRRHHGRARRRSPRHRRPDRARSPPGASPAGRDDVRRPPVRCRRGEGLRPAVRRGCQGGSQGAREASARPSDRRYGTRCGASPLHPQSVRLRRPRRARRDRRRRRRDVARL</sequence>
<proteinExistence type="predicted"/>
<feature type="non-terminal residue" evidence="2">
    <location>
        <position position="128"/>
    </location>
</feature>
<feature type="non-terminal residue" evidence="2">
    <location>
        <position position="1"/>
    </location>
</feature>
<evidence type="ECO:0000313" key="2">
    <source>
        <dbReference type="EMBL" id="CAA9520964.1"/>
    </source>
</evidence>
<feature type="compositionally biased region" description="Basic residues" evidence="1">
    <location>
        <begin position="107"/>
        <end position="128"/>
    </location>
</feature>
<evidence type="ECO:0000256" key="1">
    <source>
        <dbReference type="SAM" id="MobiDB-lite"/>
    </source>
</evidence>
<dbReference type="EMBL" id="CADCVU010000213">
    <property type="protein sequence ID" value="CAA9520964.1"/>
    <property type="molecule type" value="Genomic_DNA"/>
</dbReference>
<feature type="compositionally biased region" description="Basic and acidic residues" evidence="1">
    <location>
        <begin position="48"/>
        <end position="64"/>
    </location>
</feature>